<keyword evidence="1" id="KW-0472">Membrane</keyword>
<organism evidence="2 3">
    <name type="scientific">Bifidobacterium primatium</name>
    <dbReference type="NCBI Taxonomy" id="2045438"/>
    <lineage>
        <taxon>Bacteria</taxon>
        <taxon>Bacillati</taxon>
        <taxon>Actinomycetota</taxon>
        <taxon>Actinomycetes</taxon>
        <taxon>Bifidobacteriales</taxon>
        <taxon>Bifidobacteriaceae</taxon>
        <taxon>Bifidobacterium</taxon>
    </lineage>
</organism>
<evidence type="ECO:0000313" key="2">
    <source>
        <dbReference type="EMBL" id="PJM72933.1"/>
    </source>
</evidence>
<accession>A0A2M9H7Z0</accession>
<feature type="transmembrane region" description="Helical" evidence="1">
    <location>
        <begin position="92"/>
        <end position="116"/>
    </location>
</feature>
<keyword evidence="3" id="KW-1185">Reference proteome</keyword>
<feature type="transmembrane region" description="Helical" evidence="1">
    <location>
        <begin position="128"/>
        <end position="151"/>
    </location>
</feature>
<keyword evidence="1" id="KW-1133">Transmembrane helix</keyword>
<proteinExistence type="predicted"/>
<dbReference type="RefSeq" id="WP_100511036.1">
    <property type="nucleotide sequence ID" value="NZ_PEBI01000003.1"/>
</dbReference>
<name>A0A2M9H7Z0_9BIFI</name>
<dbReference type="InterPro" id="IPR021354">
    <property type="entry name" value="DUF2975"/>
</dbReference>
<reference evidence="2 3" key="1">
    <citation type="submission" date="2017-10" db="EMBL/GenBank/DDBJ databases">
        <title>Draft genome sequences of strains TRE 1, TRE 9, TRE H and TRI 7, isolated from tamarins, belonging to four potential novel Bifidobacterium species.</title>
        <authorList>
            <person name="Mattarelli P."/>
            <person name="Modesto M."/>
            <person name="Puglisi E."/>
            <person name="Morelli L."/>
            <person name="Spezio C."/>
            <person name="Bonetti A."/>
            <person name="Sandri C."/>
        </authorList>
    </citation>
    <scope>NUCLEOTIDE SEQUENCE [LARGE SCALE GENOMIC DNA]</scope>
    <source>
        <strain evidence="3">TRE1</strain>
    </source>
</reference>
<dbReference type="Proteomes" id="UP000229095">
    <property type="component" value="Unassembled WGS sequence"/>
</dbReference>
<dbReference type="EMBL" id="PEBI01000003">
    <property type="protein sequence ID" value="PJM72933.1"/>
    <property type="molecule type" value="Genomic_DNA"/>
</dbReference>
<evidence type="ECO:0000313" key="3">
    <source>
        <dbReference type="Proteomes" id="UP000229095"/>
    </source>
</evidence>
<dbReference type="AlphaFoldDB" id="A0A2M9H7Z0"/>
<evidence type="ECO:0008006" key="4">
    <source>
        <dbReference type="Google" id="ProtNLM"/>
    </source>
</evidence>
<sequence>MSKYMNTWVLGGLKAIVVLIWLACLWGQVFAVPTLSAALAGLYPGQAAMRWPYLVLGVLFLLCVEMAFVGVWRLFSLSGSGVVFTAKARPCVNLIIGGASVGTMLTAVVLVCFVATGSADAAMPAMDFFSIVAVLGATLVAEIGFILLMVVMNGLLRAATDQSDELEQVI</sequence>
<protein>
    <recommendedName>
        <fullName evidence="4">DUF2975 domain-containing protein</fullName>
    </recommendedName>
</protein>
<evidence type="ECO:0000256" key="1">
    <source>
        <dbReference type="SAM" id="Phobius"/>
    </source>
</evidence>
<keyword evidence="1" id="KW-0812">Transmembrane</keyword>
<dbReference type="Pfam" id="PF11188">
    <property type="entry name" value="DUF2975"/>
    <property type="match status" value="1"/>
</dbReference>
<comment type="caution">
    <text evidence="2">The sequence shown here is derived from an EMBL/GenBank/DDBJ whole genome shotgun (WGS) entry which is preliminary data.</text>
</comment>
<dbReference type="OrthoDB" id="3240470at2"/>
<feature type="transmembrane region" description="Helical" evidence="1">
    <location>
        <begin position="51"/>
        <end position="72"/>
    </location>
</feature>
<gene>
    <name evidence="2" type="ORF">CS006_06645</name>
</gene>